<reference evidence="3" key="1">
    <citation type="journal article" date="2014" name="Int. J. Syst. Evol. Microbiol.">
        <title>Complete genome of a new Firmicutes species belonging to the dominant human colonic microbiota ('Ruminococcus bicirculans') reveals two chromosomes and a selective capacity to utilize plant glucans.</title>
        <authorList>
            <consortium name="NISC Comparative Sequencing Program"/>
            <person name="Wegmann U."/>
            <person name="Louis P."/>
            <person name="Goesmann A."/>
            <person name="Henrissat B."/>
            <person name="Duncan S.H."/>
            <person name="Flint H.J."/>
        </authorList>
    </citation>
    <scope>NUCLEOTIDE SEQUENCE</scope>
    <source>
        <strain evidence="3">NBRC 108219</strain>
    </source>
</reference>
<dbReference type="EMBL" id="BSNK01000002">
    <property type="protein sequence ID" value="GLQ25137.1"/>
    <property type="molecule type" value="Genomic_DNA"/>
</dbReference>
<evidence type="ECO:0000259" key="2">
    <source>
        <dbReference type="Pfam" id="PF22324"/>
    </source>
</evidence>
<accession>A0ABQ5VDG1</accession>
<evidence type="ECO:0000256" key="1">
    <source>
        <dbReference type="SAM" id="MobiDB-lite"/>
    </source>
</evidence>
<evidence type="ECO:0000313" key="4">
    <source>
        <dbReference type="Proteomes" id="UP001161391"/>
    </source>
</evidence>
<dbReference type="Pfam" id="PF22324">
    <property type="entry name" value="HTH_91"/>
    <property type="match status" value="1"/>
</dbReference>
<sequence length="137" mass="14956">MAAQVKARLQKFQRADGSTLTVTARRENETMVHFIANGELGISSLTHPGLRLSHYVFMLRTKYGVPIHMEKVAQPGGVGWYGRYTLRERIKLLPDETTKPTTGQTGPVPISKLAGKGRALDTPTDCDLQGRGAGHDG</sequence>
<gene>
    <name evidence="3" type="ORF">GCM10007853_30110</name>
</gene>
<name>A0ABQ5VDG1_9PROT</name>
<proteinExistence type="predicted"/>
<comment type="caution">
    <text evidence="3">The sequence shown here is derived from an EMBL/GenBank/DDBJ whole genome shotgun (WGS) entry which is preliminary data.</text>
</comment>
<dbReference type="RefSeq" id="WP_284392342.1">
    <property type="nucleotide sequence ID" value="NZ_BSNK01000002.1"/>
</dbReference>
<dbReference type="InterPro" id="IPR054382">
    <property type="entry name" value="wHTH_alphaproteobact"/>
</dbReference>
<protein>
    <recommendedName>
        <fullName evidence="2">Winged helix domain-containing protein</fullName>
    </recommendedName>
</protein>
<organism evidence="3 4">
    <name type="scientific">Algimonas ampicilliniresistens</name>
    <dbReference type="NCBI Taxonomy" id="1298735"/>
    <lineage>
        <taxon>Bacteria</taxon>
        <taxon>Pseudomonadati</taxon>
        <taxon>Pseudomonadota</taxon>
        <taxon>Alphaproteobacteria</taxon>
        <taxon>Maricaulales</taxon>
        <taxon>Robiginitomaculaceae</taxon>
        <taxon>Algimonas</taxon>
    </lineage>
</organism>
<dbReference type="Proteomes" id="UP001161391">
    <property type="component" value="Unassembled WGS sequence"/>
</dbReference>
<keyword evidence="4" id="KW-1185">Reference proteome</keyword>
<feature type="region of interest" description="Disordered" evidence="1">
    <location>
        <begin position="94"/>
        <end position="137"/>
    </location>
</feature>
<reference evidence="3" key="2">
    <citation type="submission" date="2023-01" db="EMBL/GenBank/DDBJ databases">
        <title>Draft genome sequence of Algimonas ampicilliniresistens strain NBRC 108219.</title>
        <authorList>
            <person name="Sun Q."/>
            <person name="Mori K."/>
        </authorList>
    </citation>
    <scope>NUCLEOTIDE SEQUENCE</scope>
    <source>
        <strain evidence="3">NBRC 108219</strain>
    </source>
</reference>
<feature type="domain" description="Winged helix" evidence="2">
    <location>
        <begin position="26"/>
        <end position="93"/>
    </location>
</feature>
<evidence type="ECO:0000313" key="3">
    <source>
        <dbReference type="EMBL" id="GLQ25137.1"/>
    </source>
</evidence>